<dbReference type="Pfam" id="PF00646">
    <property type="entry name" value="F-box"/>
    <property type="match status" value="1"/>
</dbReference>
<dbReference type="SUPFAM" id="SSF52058">
    <property type="entry name" value="L domain-like"/>
    <property type="match status" value="1"/>
</dbReference>
<dbReference type="AlphaFoldDB" id="A0A6N2CFI5"/>
<dbReference type="PANTHER" id="PTHR31900">
    <property type="entry name" value="F-BOX/RNI SUPERFAMILY PROTEIN-RELATED"/>
    <property type="match status" value="1"/>
</dbReference>
<evidence type="ECO:0000313" key="3">
    <source>
        <dbReference type="EMBL" id="TMX03894.1"/>
    </source>
</evidence>
<proteinExistence type="predicted"/>
<dbReference type="Gene3D" id="1.20.1280.50">
    <property type="match status" value="1"/>
</dbReference>
<dbReference type="CDD" id="cd22160">
    <property type="entry name" value="F-box_AtFBL13-like"/>
    <property type="match status" value="1"/>
</dbReference>
<dbReference type="InterPro" id="IPR055411">
    <property type="entry name" value="LRR_FXL15/At3g58940/PEG3-like"/>
</dbReference>
<dbReference type="InterPro" id="IPR050232">
    <property type="entry name" value="FBL13/AtMIF1-like"/>
</dbReference>
<name>A0A6N2CFI5_SOLCI</name>
<reference evidence="3" key="1">
    <citation type="submission" date="2019-05" db="EMBL/GenBank/DDBJ databases">
        <title>The de novo reference genome and transcriptome assemblies of the wild tomato species Solanum chilense.</title>
        <authorList>
            <person name="Stam R."/>
            <person name="Nosenko T."/>
            <person name="Hoerger A.C."/>
            <person name="Stephan W."/>
            <person name="Seidel M.A."/>
            <person name="Kuhn J.M.M."/>
            <person name="Haberer G."/>
            <person name="Tellier A."/>
        </authorList>
    </citation>
    <scope>NUCLEOTIDE SEQUENCE</scope>
    <source>
        <tissue evidence="3">Mature leaves</tissue>
    </source>
</reference>
<accession>A0A6N2CFI5</accession>
<evidence type="ECO:0008006" key="4">
    <source>
        <dbReference type="Google" id="ProtNLM"/>
    </source>
</evidence>
<protein>
    <recommendedName>
        <fullName evidence="4">F-box domain-containing protein</fullName>
    </recommendedName>
</protein>
<comment type="caution">
    <text evidence="3">The sequence shown here is derived from an EMBL/GenBank/DDBJ whole genome shotgun (WGS) entry which is preliminary data.</text>
</comment>
<dbReference type="InterPro" id="IPR036047">
    <property type="entry name" value="F-box-like_dom_sf"/>
</dbReference>
<dbReference type="SUPFAM" id="SSF81383">
    <property type="entry name" value="F-box domain"/>
    <property type="match status" value="1"/>
</dbReference>
<dbReference type="Gene3D" id="3.80.10.10">
    <property type="entry name" value="Ribonuclease Inhibitor"/>
    <property type="match status" value="1"/>
</dbReference>
<dbReference type="SMART" id="SM00256">
    <property type="entry name" value="FBOX"/>
    <property type="match status" value="1"/>
</dbReference>
<feature type="domain" description="F-box" evidence="1">
    <location>
        <begin position="15"/>
        <end position="56"/>
    </location>
</feature>
<evidence type="ECO:0000259" key="2">
    <source>
        <dbReference type="SMART" id="SM00579"/>
    </source>
</evidence>
<dbReference type="SMART" id="SM00579">
    <property type="entry name" value="FBD"/>
    <property type="match status" value="1"/>
</dbReference>
<gene>
    <name evidence="3" type="ORF">EJD97_013036</name>
</gene>
<feature type="domain" description="FBD" evidence="2">
    <location>
        <begin position="390"/>
        <end position="468"/>
    </location>
</feature>
<dbReference type="InterPro" id="IPR032675">
    <property type="entry name" value="LRR_dom_sf"/>
</dbReference>
<organism evidence="3">
    <name type="scientific">Solanum chilense</name>
    <name type="common">Tomato</name>
    <name type="synonym">Lycopersicon chilense</name>
    <dbReference type="NCBI Taxonomy" id="4083"/>
    <lineage>
        <taxon>Eukaryota</taxon>
        <taxon>Viridiplantae</taxon>
        <taxon>Streptophyta</taxon>
        <taxon>Embryophyta</taxon>
        <taxon>Tracheophyta</taxon>
        <taxon>Spermatophyta</taxon>
        <taxon>Magnoliopsida</taxon>
        <taxon>eudicotyledons</taxon>
        <taxon>Gunneridae</taxon>
        <taxon>Pentapetalae</taxon>
        <taxon>asterids</taxon>
        <taxon>lamiids</taxon>
        <taxon>Solanales</taxon>
        <taxon>Solanaceae</taxon>
        <taxon>Solanoideae</taxon>
        <taxon>Solaneae</taxon>
        <taxon>Solanum</taxon>
        <taxon>Solanum subgen. Lycopersicon</taxon>
    </lineage>
</organism>
<dbReference type="Pfam" id="PF24758">
    <property type="entry name" value="LRR_At5g56370"/>
    <property type="match status" value="1"/>
</dbReference>
<dbReference type="EMBL" id="RXGB01000333">
    <property type="protein sequence ID" value="TMX03894.1"/>
    <property type="molecule type" value="Genomic_DNA"/>
</dbReference>
<sequence length="490" mass="56653">MVKRIMAIEDGLSDLPEAILIHILSMLPDGKEIVRSSVLSKRWRYLWRSVPISLDFSHPENAYFGRPELGELEIFDFVNSIHRELQYWGSGQKIRKFKMAVNFSAPDRFDKDIDLWVDFAMKKANVEDLTLECFSGYKLPQFAFESPLVRNLNFQYCKMKLEPSVNVNWRNLVSLSVGYVKLTEGVMRKILSGCPNLECLLLDFVWGFDRLEISNVKLKKLTLNSYETSDGDVWLEIIAPHIQSLVLLGYSSGIRLENVAALVSAFFRIDFMFDFGEVEILDQREISCLKELLHSVAHVKNLELSHWCIECMSILALEGFQYQPSSSRFLKLHTNNEELDLPGICSVIQNSSNIETLIIDWHHQDRGYLYAYSFKDNESQNWTFETHKFNCPLLHLKTIKFINLVGPLSVNKFVLPLVKYLLENAIVLEKFDIAARCKEIAVCLDQIRIEQKLLSFPRSSSHASVTFTNQRAQLCQKWKCIAKSQQRKTK</sequence>
<evidence type="ECO:0000259" key="1">
    <source>
        <dbReference type="SMART" id="SM00256"/>
    </source>
</evidence>
<dbReference type="InterPro" id="IPR053781">
    <property type="entry name" value="F-box_AtFBL13-like"/>
</dbReference>
<dbReference type="PANTHER" id="PTHR31900:SF32">
    <property type="entry name" value="F-BOX_RNI_FBD-LIKE DOMAIN PROTEIN"/>
    <property type="match status" value="1"/>
</dbReference>
<dbReference type="InterPro" id="IPR001810">
    <property type="entry name" value="F-box_dom"/>
</dbReference>
<dbReference type="InterPro" id="IPR006566">
    <property type="entry name" value="FBD"/>
</dbReference>